<dbReference type="PaxDb" id="4097-A0A1S4AU75"/>
<name>A0A1S4AU75_TOBAC</name>
<accession>A0A1S4AU75</accession>
<organism evidence="1 2">
    <name type="scientific">Nicotiana tabacum</name>
    <name type="common">Common tobacco</name>
    <dbReference type="NCBI Taxonomy" id="4097"/>
    <lineage>
        <taxon>Eukaryota</taxon>
        <taxon>Viridiplantae</taxon>
        <taxon>Streptophyta</taxon>
        <taxon>Embryophyta</taxon>
        <taxon>Tracheophyta</taxon>
        <taxon>Spermatophyta</taxon>
        <taxon>Magnoliopsida</taxon>
        <taxon>eudicotyledons</taxon>
        <taxon>Gunneridae</taxon>
        <taxon>Pentapetalae</taxon>
        <taxon>asterids</taxon>
        <taxon>lamiids</taxon>
        <taxon>Solanales</taxon>
        <taxon>Solanaceae</taxon>
        <taxon>Nicotianoideae</taxon>
        <taxon>Nicotianeae</taxon>
        <taxon>Nicotiana</taxon>
    </lineage>
</organism>
<protein>
    <submittedName>
        <fullName evidence="2">Uncharacterized protein LOC107801272</fullName>
    </submittedName>
</protein>
<sequence length="308" mass="34677">MHANYSIMQDSAVEYASVSAPTVFIREMDSVLVYGNSNPMDNSEVLTELVNPIGNSSNSIQFPTVVASLGCLGTLSTQLETKYDDEENSKVFACKVFTEIPVREIDMEVEDSVEYDFIKPEIQVFDEIFHTISVVKCDSKDLVKPDRILLALPCMFSACSHVQLIGRGTFAYLNELDHTKLILSLHRFPLDQFGLAFPFDPGSRLFTSFLDVAIFYSNMVMNDFKEIIRILECDVGSTSNDRCISTPFPFDPRANLFIVTPGGFLHVPQLQPETFAHTHVLVKLYIFQLFRALSYILKLGCDVCLLFS</sequence>
<dbReference type="GeneID" id="107801272"/>
<dbReference type="RefSeq" id="XP_016480048.1">
    <property type="nucleotide sequence ID" value="XM_016624562.1"/>
</dbReference>
<proteinExistence type="predicted"/>
<evidence type="ECO:0000313" key="1">
    <source>
        <dbReference type="Proteomes" id="UP000790787"/>
    </source>
</evidence>
<dbReference type="RefSeq" id="XP_016480048.1">
    <property type="nucleotide sequence ID" value="XM_016624562.2"/>
</dbReference>
<reference evidence="1" key="1">
    <citation type="journal article" date="2014" name="Nat. Commun.">
        <title>The tobacco genome sequence and its comparison with those of tomato and potato.</title>
        <authorList>
            <person name="Sierro N."/>
            <person name="Battey J.N."/>
            <person name="Ouadi S."/>
            <person name="Bakaher N."/>
            <person name="Bovet L."/>
            <person name="Willig A."/>
            <person name="Goepfert S."/>
            <person name="Peitsch M.C."/>
            <person name="Ivanov N.V."/>
        </authorList>
    </citation>
    <scope>NUCLEOTIDE SEQUENCE [LARGE SCALE GENOMIC DNA]</scope>
</reference>
<evidence type="ECO:0000313" key="2">
    <source>
        <dbReference type="RefSeq" id="XP_016480048.1"/>
    </source>
</evidence>
<dbReference type="KEGG" id="nta:107801272"/>
<dbReference type="AlphaFoldDB" id="A0A1S4AU75"/>
<dbReference type="OrthoDB" id="1321582at2759"/>
<dbReference type="Proteomes" id="UP000790787">
    <property type="component" value="Chromosome 24"/>
</dbReference>
<reference evidence="2" key="2">
    <citation type="submission" date="2025-08" db="UniProtKB">
        <authorList>
            <consortium name="RefSeq"/>
        </authorList>
    </citation>
    <scope>IDENTIFICATION</scope>
    <source>
        <tissue evidence="2">Leaf</tissue>
    </source>
</reference>
<gene>
    <name evidence="2" type="primary">LOC107801272</name>
</gene>
<keyword evidence="1" id="KW-1185">Reference proteome</keyword>